<reference evidence="4 5" key="1">
    <citation type="journal article" date="2024" name="BMC Biol.">
        <title>Comparative genomics of Ascetosporea gives new insight into the evolutionary basis for animal parasitism in Rhizaria.</title>
        <authorList>
            <person name="Hiltunen Thoren M."/>
            <person name="Onut-Brannstrom I."/>
            <person name="Alfjorden A."/>
            <person name="Peckova H."/>
            <person name="Swords F."/>
            <person name="Hooper C."/>
            <person name="Holzer A.S."/>
            <person name="Bass D."/>
            <person name="Burki F."/>
        </authorList>
    </citation>
    <scope>NUCLEOTIDE SEQUENCE [LARGE SCALE GENOMIC DNA]</scope>
    <source>
        <strain evidence="4">20-A016</strain>
    </source>
</reference>
<accession>A0ABV2AEL8</accession>
<sequence>SNPSNFMTDESFQRYKERLIKNENLIIDEKNPDSFILKKITIIVEDEEKFNFEPSQKIHFILKEKSVYRIKIHYNVQRQIIDALCMETKIYRKGIKVLTNEDMIGSYAPSEKTYVVLS</sequence>
<protein>
    <submittedName>
        <fullName evidence="4">Uncharacterized protein</fullName>
    </submittedName>
</protein>
<organism evidence="4 5">
    <name type="scientific">Bonamia ostreae</name>
    <dbReference type="NCBI Taxonomy" id="126728"/>
    <lineage>
        <taxon>Eukaryota</taxon>
        <taxon>Sar</taxon>
        <taxon>Rhizaria</taxon>
        <taxon>Endomyxa</taxon>
        <taxon>Ascetosporea</taxon>
        <taxon>Haplosporida</taxon>
        <taxon>Bonamia</taxon>
    </lineage>
</organism>
<dbReference type="PANTHER" id="PTHR10980">
    <property type="entry name" value="RHO GDP-DISSOCIATION INHIBITOR"/>
    <property type="match status" value="1"/>
</dbReference>
<evidence type="ECO:0000313" key="4">
    <source>
        <dbReference type="EMBL" id="MES1918132.1"/>
    </source>
</evidence>
<comment type="subcellular location">
    <subcellularLocation>
        <location evidence="1">Cytoplasm</location>
    </subcellularLocation>
</comment>
<dbReference type="PANTHER" id="PTHR10980:SF3">
    <property type="entry name" value="LD16419P"/>
    <property type="match status" value="1"/>
</dbReference>
<dbReference type="InterPro" id="IPR014756">
    <property type="entry name" value="Ig_E-set"/>
</dbReference>
<comment type="similarity">
    <text evidence="2">Belongs to the Rho GDI family.</text>
</comment>
<keyword evidence="3" id="KW-0963">Cytoplasm</keyword>
<name>A0ABV2AEL8_9EUKA</name>
<evidence type="ECO:0000256" key="1">
    <source>
        <dbReference type="ARBA" id="ARBA00004496"/>
    </source>
</evidence>
<dbReference type="EMBL" id="JBDODL010000019">
    <property type="protein sequence ID" value="MES1918132.1"/>
    <property type="molecule type" value="Genomic_DNA"/>
</dbReference>
<comment type="caution">
    <text evidence="4">The sequence shown here is derived from an EMBL/GenBank/DDBJ whole genome shotgun (WGS) entry which is preliminary data.</text>
</comment>
<proteinExistence type="inferred from homology"/>
<dbReference type="Gene3D" id="2.70.50.30">
    <property type="entry name" value="Coagulation Factor XIII, subunit A, domain 1"/>
    <property type="match status" value="1"/>
</dbReference>
<dbReference type="InterPro" id="IPR000406">
    <property type="entry name" value="Rho_GDI"/>
</dbReference>
<dbReference type="SUPFAM" id="SSF81296">
    <property type="entry name" value="E set domains"/>
    <property type="match status" value="1"/>
</dbReference>
<dbReference type="InterPro" id="IPR024792">
    <property type="entry name" value="RhoGDI_dom_sf"/>
</dbReference>
<keyword evidence="5" id="KW-1185">Reference proteome</keyword>
<feature type="non-terminal residue" evidence="4">
    <location>
        <position position="1"/>
    </location>
</feature>
<evidence type="ECO:0000256" key="3">
    <source>
        <dbReference type="ARBA" id="ARBA00022490"/>
    </source>
</evidence>
<dbReference type="Proteomes" id="UP001439008">
    <property type="component" value="Unassembled WGS sequence"/>
</dbReference>
<dbReference type="Pfam" id="PF02115">
    <property type="entry name" value="Rho_GDI"/>
    <property type="match status" value="1"/>
</dbReference>
<evidence type="ECO:0000313" key="5">
    <source>
        <dbReference type="Proteomes" id="UP001439008"/>
    </source>
</evidence>
<evidence type="ECO:0000256" key="2">
    <source>
        <dbReference type="ARBA" id="ARBA00009758"/>
    </source>
</evidence>
<gene>
    <name evidence="4" type="ORF">MHBO_000148</name>
</gene>